<protein>
    <submittedName>
        <fullName evidence="6">Uncharacterized protein</fullName>
    </submittedName>
</protein>
<evidence type="ECO:0000256" key="3">
    <source>
        <dbReference type="ARBA" id="ARBA00022989"/>
    </source>
</evidence>
<feature type="transmembrane region" description="Helical" evidence="5">
    <location>
        <begin position="177"/>
        <end position="197"/>
    </location>
</feature>
<dbReference type="SUPFAM" id="SSF103473">
    <property type="entry name" value="MFS general substrate transporter"/>
    <property type="match status" value="1"/>
</dbReference>
<dbReference type="Pfam" id="PF00083">
    <property type="entry name" value="Sugar_tr"/>
    <property type="match status" value="1"/>
</dbReference>
<dbReference type="PANTHER" id="PTHR24064">
    <property type="entry name" value="SOLUTE CARRIER FAMILY 22 MEMBER"/>
    <property type="match status" value="1"/>
</dbReference>
<feature type="transmembrane region" description="Helical" evidence="5">
    <location>
        <begin position="148"/>
        <end position="170"/>
    </location>
</feature>
<keyword evidence="7" id="KW-1185">Reference proteome</keyword>
<keyword evidence="4 5" id="KW-0472">Membrane</keyword>
<evidence type="ECO:0000256" key="1">
    <source>
        <dbReference type="ARBA" id="ARBA00004141"/>
    </source>
</evidence>
<feature type="transmembrane region" description="Helical" evidence="5">
    <location>
        <begin position="217"/>
        <end position="240"/>
    </location>
</feature>
<evidence type="ECO:0000256" key="4">
    <source>
        <dbReference type="ARBA" id="ARBA00023136"/>
    </source>
</evidence>
<sequence>MCMEKGGKIEVEELAAAAATTAAEEKLELSVDDVMDRYMGSIPPLIYTIFLVTLVSESPRWLLVRGKNKEALDVLRKLAKGKKLPGNIELVIPSSSTAITCEEGDKNKSLWTTKWAAKRMVTIMTCAFGVGFVYYGMQLNAENLNFNFYVTVIINALMDVPTVLIGGVLLGYTNRRLLLLMSTISAGVMCLLCIIFSTTSKDKAKVGGDGSKSTSSWPQLTVEAISFMFASIAFNVSYVYCVELFPTNVRNFAVSLLQQSLMLGVLLSPLLVVVGRLSPFILFAVFGALSTMLVTVSTWLPETRNAPLYESLKQQEEEEKLRRFSPTSPPIVV</sequence>
<organism evidence="6 7">
    <name type="scientific">Hibiscus sabdariffa</name>
    <name type="common">roselle</name>
    <dbReference type="NCBI Taxonomy" id="183260"/>
    <lineage>
        <taxon>Eukaryota</taxon>
        <taxon>Viridiplantae</taxon>
        <taxon>Streptophyta</taxon>
        <taxon>Embryophyta</taxon>
        <taxon>Tracheophyta</taxon>
        <taxon>Spermatophyta</taxon>
        <taxon>Magnoliopsida</taxon>
        <taxon>eudicotyledons</taxon>
        <taxon>Gunneridae</taxon>
        <taxon>Pentapetalae</taxon>
        <taxon>rosids</taxon>
        <taxon>malvids</taxon>
        <taxon>Malvales</taxon>
        <taxon>Malvaceae</taxon>
        <taxon>Malvoideae</taxon>
        <taxon>Hibiscus</taxon>
    </lineage>
</organism>
<feature type="transmembrane region" description="Helical" evidence="5">
    <location>
        <begin position="252"/>
        <end position="274"/>
    </location>
</feature>
<feature type="transmembrane region" description="Helical" evidence="5">
    <location>
        <begin position="280"/>
        <end position="300"/>
    </location>
</feature>
<dbReference type="EMBL" id="JBBPBN010000089">
    <property type="protein sequence ID" value="KAK8981424.1"/>
    <property type="molecule type" value="Genomic_DNA"/>
</dbReference>
<keyword evidence="3 5" id="KW-1133">Transmembrane helix</keyword>
<dbReference type="InterPro" id="IPR036259">
    <property type="entry name" value="MFS_trans_sf"/>
</dbReference>
<name>A0ABR2NZ82_9ROSI</name>
<dbReference type="Gene3D" id="1.20.1250.20">
    <property type="entry name" value="MFS general substrate transporter like domains"/>
    <property type="match status" value="1"/>
</dbReference>
<evidence type="ECO:0000256" key="2">
    <source>
        <dbReference type="ARBA" id="ARBA00022692"/>
    </source>
</evidence>
<reference evidence="6 7" key="1">
    <citation type="journal article" date="2024" name="G3 (Bethesda)">
        <title>Genome assembly of Hibiscus sabdariffa L. provides insights into metabolisms of medicinal natural products.</title>
        <authorList>
            <person name="Kim T."/>
        </authorList>
    </citation>
    <scope>NUCLEOTIDE SEQUENCE [LARGE SCALE GENOMIC DNA]</scope>
    <source>
        <strain evidence="6">TK-2024</strain>
        <tissue evidence="6">Old leaves</tissue>
    </source>
</reference>
<evidence type="ECO:0000313" key="6">
    <source>
        <dbReference type="EMBL" id="KAK8981424.1"/>
    </source>
</evidence>
<gene>
    <name evidence="6" type="ORF">V6N11_027846</name>
</gene>
<comment type="caution">
    <text evidence="6">The sequence shown here is derived from an EMBL/GenBank/DDBJ whole genome shotgun (WGS) entry which is preliminary data.</text>
</comment>
<evidence type="ECO:0000256" key="5">
    <source>
        <dbReference type="SAM" id="Phobius"/>
    </source>
</evidence>
<comment type="subcellular location">
    <subcellularLocation>
        <location evidence="1">Membrane</location>
        <topology evidence="1">Multi-pass membrane protein</topology>
    </subcellularLocation>
</comment>
<proteinExistence type="predicted"/>
<evidence type="ECO:0000313" key="7">
    <source>
        <dbReference type="Proteomes" id="UP001396334"/>
    </source>
</evidence>
<dbReference type="InterPro" id="IPR005828">
    <property type="entry name" value="MFS_sugar_transport-like"/>
</dbReference>
<dbReference type="Proteomes" id="UP001396334">
    <property type="component" value="Unassembled WGS sequence"/>
</dbReference>
<feature type="transmembrane region" description="Helical" evidence="5">
    <location>
        <begin position="116"/>
        <end position="136"/>
    </location>
</feature>
<accession>A0ABR2NZ82</accession>
<keyword evidence="2 5" id="KW-0812">Transmembrane</keyword>